<dbReference type="SUPFAM" id="SSF51735">
    <property type="entry name" value="NAD(P)-binding Rossmann-fold domains"/>
    <property type="match status" value="2"/>
</dbReference>
<dbReference type="RefSeq" id="WP_148665440.1">
    <property type="nucleotide sequence ID" value="NZ_AP014936.1"/>
</dbReference>
<protein>
    <submittedName>
        <fullName evidence="4">Multidrug MFS transporter</fullName>
    </submittedName>
</protein>
<keyword evidence="2" id="KW-0812">Transmembrane</keyword>
<dbReference type="InterPro" id="IPR003869">
    <property type="entry name" value="Polysac_CapD-like"/>
</dbReference>
<keyword evidence="2" id="KW-1133">Transmembrane helix</keyword>
<dbReference type="AlphaFoldDB" id="A0A1B4VAD9"/>
<keyword evidence="2" id="KW-0472">Membrane</keyword>
<dbReference type="PANTHER" id="PTHR43318">
    <property type="entry name" value="UDP-N-ACETYLGLUCOSAMINE 4,6-DEHYDRATASE"/>
    <property type="match status" value="1"/>
</dbReference>
<reference evidence="4 5" key="1">
    <citation type="submission" date="2015-08" db="EMBL/GenBank/DDBJ databases">
        <title>Complete genome sequence of Sulfurifustis variabilis.</title>
        <authorList>
            <person name="Miura A."/>
            <person name="Kojima H."/>
            <person name="Fukui M."/>
        </authorList>
    </citation>
    <scope>NUCLEOTIDE SEQUENCE [LARGE SCALE GENOMIC DNA]</scope>
    <source>
        <strain evidence="5">skN76</strain>
    </source>
</reference>
<organism evidence="4 5">
    <name type="scientific">Sulfurifustis variabilis</name>
    <dbReference type="NCBI Taxonomy" id="1675686"/>
    <lineage>
        <taxon>Bacteria</taxon>
        <taxon>Pseudomonadati</taxon>
        <taxon>Pseudomonadota</taxon>
        <taxon>Gammaproteobacteria</taxon>
        <taxon>Acidiferrobacterales</taxon>
        <taxon>Acidiferrobacteraceae</taxon>
        <taxon>Sulfurifustis</taxon>
    </lineage>
</organism>
<feature type="transmembrane region" description="Helical" evidence="2">
    <location>
        <begin position="43"/>
        <end position="65"/>
    </location>
</feature>
<dbReference type="Pfam" id="PF13727">
    <property type="entry name" value="CoA_binding_3"/>
    <property type="match status" value="1"/>
</dbReference>
<feature type="transmembrane region" description="Helical" evidence="2">
    <location>
        <begin position="110"/>
        <end position="130"/>
    </location>
</feature>
<evidence type="ECO:0000256" key="1">
    <source>
        <dbReference type="ARBA" id="ARBA00007430"/>
    </source>
</evidence>
<comment type="similarity">
    <text evidence="1">Belongs to the polysaccharide synthase family.</text>
</comment>
<dbReference type="KEGG" id="sva:SVA_2042"/>
<dbReference type="Pfam" id="PF02719">
    <property type="entry name" value="Polysacc_synt_2"/>
    <property type="match status" value="1"/>
</dbReference>
<dbReference type="Gene3D" id="3.40.50.720">
    <property type="entry name" value="NAD(P)-binding Rossmann-like Domain"/>
    <property type="match status" value="2"/>
</dbReference>
<evidence type="ECO:0000313" key="5">
    <source>
        <dbReference type="Proteomes" id="UP000218899"/>
    </source>
</evidence>
<dbReference type="InterPro" id="IPR051203">
    <property type="entry name" value="Polysaccharide_Synthase-Rel"/>
</dbReference>
<feature type="transmembrane region" description="Helical" evidence="2">
    <location>
        <begin position="86"/>
        <end position="104"/>
    </location>
</feature>
<evidence type="ECO:0000259" key="3">
    <source>
        <dbReference type="Pfam" id="PF02719"/>
    </source>
</evidence>
<name>A0A1B4VAD9_9GAMM</name>
<dbReference type="PANTHER" id="PTHR43318:SF1">
    <property type="entry name" value="POLYSACCHARIDE BIOSYNTHESIS PROTEIN EPSC-RELATED"/>
    <property type="match status" value="1"/>
</dbReference>
<gene>
    <name evidence="4" type="ORF">SVA_2042</name>
</gene>
<dbReference type="CDD" id="cd05237">
    <property type="entry name" value="UDP_invert_4-6DH_SDR_e"/>
    <property type="match status" value="1"/>
</dbReference>
<sequence length="623" mass="69192">MALFLKRFQSSWAAFAHDLVMVPSAWLSAYWLRFNLETIPDEYLRQALVLLPVIWASQAALFWYFGLYRGLWRFASLQDLSRIVKAVLVGVVVGAAISFVLTRLEDVPRSVFIIHAALLVLFLGGPRFLYRSLKDQNSSREEGRRALIIGAGRAGEQLARDLLRDSSSSYLPVAFIDDDPGKIRKEIHGIPVLGTTNDVPRIAADCQADLIVIALPGVSSRNRRKVVEACEKTGLPFRTLPPLDDLVSGRVSIRDLRNVEIDDLLGREPVRLDWDSITRAHRGRPIMVTGAGGSIGSELCRQLARLDPSPLIVFEQNEYNLYKIELELKTAFPRLHLELVLGDIGDPTLTEENIDKYRPAVIFHAAAYKHVPMLEGQVRSAVRNNVLGTRTVARLAEKYRCHSFVLISTDKAVKPANIMGTTKHLAEMYCQSLSQRSETKFITVRFGNVLGSAGSVIPLFQKQIAEGGPVTVTDPEMTRYFMTIPEAAQLILQASSMGGGGEIFVLNMGEPVNIRYLAEQLILLSGKKPGEDIQIVYTGLRPGEKVREELFQAGEELIQTPHPKLLLAKSRTIELSVVEKDLDMMAQACNAYDEAELRKLLERFVAASVGAVPDDARVRAVPS</sequence>
<dbReference type="InterPro" id="IPR036291">
    <property type="entry name" value="NAD(P)-bd_dom_sf"/>
</dbReference>
<accession>A0A1B4VAD9</accession>
<evidence type="ECO:0000313" key="4">
    <source>
        <dbReference type="EMBL" id="BAU48594.1"/>
    </source>
</evidence>
<dbReference type="OrthoDB" id="9803111at2"/>
<feature type="domain" description="Polysaccharide biosynthesis protein CapD-like" evidence="3">
    <location>
        <begin position="286"/>
        <end position="568"/>
    </location>
</feature>
<evidence type="ECO:0000256" key="2">
    <source>
        <dbReference type="SAM" id="Phobius"/>
    </source>
</evidence>
<dbReference type="EMBL" id="AP014936">
    <property type="protein sequence ID" value="BAU48594.1"/>
    <property type="molecule type" value="Genomic_DNA"/>
</dbReference>
<feature type="transmembrane region" description="Helical" evidence="2">
    <location>
        <begin position="12"/>
        <end position="31"/>
    </location>
</feature>
<dbReference type="Proteomes" id="UP000218899">
    <property type="component" value="Chromosome"/>
</dbReference>
<keyword evidence="5" id="KW-1185">Reference proteome</keyword>
<proteinExistence type="inferred from homology"/>